<feature type="domain" description="PAC" evidence="18">
    <location>
        <begin position="1613"/>
        <end position="1666"/>
    </location>
</feature>
<feature type="modified residue" description="4-aspartylphosphate" evidence="13">
    <location>
        <position position="2015"/>
    </location>
</feature>
<dbReference type="FunFam" id="3.30.565.10:FF:000030">
    <property type="entry name" value="Ethylene receptor 1"/>
    <property type="match status" value="1"/>
</dbReference>
<keyword evidence="5" id="KW-0808">Transferase</keyword>
<dbReference type="InterPro" id="IPR000700">
    <property type="entry name" value="PAS-assoc_C"/>
</dbReference>
<dbReference type="InterPro" id="IPR005467">
    <property type="entry name" value="His_kinase_dom"/>
</dbReference>
<evidence type="ECO:0000313" key="19">
    <source>
        <dbReference type="EMBL" id="HFM97154.1"/>
    </source>
</evidence>
<dbReference type="Gene3D" id="3.40.50.2300">
    <property type="match status" value="1"/>
</dbReference>
<feature type="domain" description="PAC" evidence="18">
    <location>
        <begin position="265"/>
        <end position="317"/>
    </location>
</feature>
<dbReference type="CDD" id="cd17580">
    <property type="entry name" value="REC_2_DhkD-like"/>
    <property type="match status" value="1"/>
</dbReference>
<dbReference type="SMART" id="SM00091">
    <property type="entry name" value="PAS"/>
    <property type="match status" value="10"/>
</dbReference>
<keyword evidence="14" id="KW-0175">Coiled coil</keyword>
<dbReference type="GO" id="GO:0000155">
    <property type="term" value="F:phosphorelay sensor kinase activity"/>
    <property type="evidence" value="ECO:0007669"/>
    <property type="project" value="InterPro"/>
</dbReference>
<organism evidence="19">
    <name type="scientific">Oscillatoriales cyanobacterium SpSt-418</name>
    <dbReference type="NCBI Taxonomy" id="2282169"/>
    <lineage>
        <taxon>Bacteria</taxon>
        <taxon>Bacillati</taxon>
        <taxon>Cyanobacteriota</taxon>
        <taxon>Cyanophyceae</taxon>
        <taxon>Oscillatoriophycideae</taxon>
        <taxon>Oscillatoriales</taxon>
    </lineage>
</organism>
<dbReference type="InterPro" id="IPR013656">
    <property type="entry name" value="PAS_4"/>
</dbReference>
<dbReference type="NCBIfam" id="TIGR00229">
    <property type="entry name" value="sensory_box"/>
    <property type="match status" value="8"/>
</dbReference>
<feature type="domain" description="PAC" evidence="18">
    <location>
        <begin position="940"/>
        <end position="992"/>
    </location>
</feature>
<gene>
    <name evidence="19" type="ORF">ENR64_05170</name>
</gene>
<reference evidence="19" key="1">
    <citation type="journal article" date="2020" name="mSystems">
        <title>Genome- and Community-Level Interaction Insights into Carbon Utilization and Element Cycling Functions of Hydrothermarchaeota in Hydrothermal Sediment.</title>
        <authorList>
            <person name="Zhou Z."/>
            <person name="Liu Y."/>
            <person name="Xu W."/>
            <person name="Pan J."/>
            <person name="Luo Z.H."/>
            <person name="Li M."/>
        </authorList>
    </citation>
    <scope>NUCLEOTIDE SEQUENCE [LARGE SCALE GENOMIC DNA]</scope>
    <source>
        <strain evidence="19">SpSt-418</strain>
    </source>
</reference>
<dbReference type="InterPro" id="IPR035965">
    <property type="entry name" value="PAS-like_dom_sf"/>
</dbReference>
<dbReference type="Pfam" id="PF00512">
    <property type="entry name" value="HisKA"/>
    <property type="match status" value="1"/>
</dbReference>
<evidence type="ECO:0000259" key="16">
    <source>
        <dbReference type="PROSITE" id="PS50110"/>
    </source>
</evidence>
<dbReference type="SUPFAM" id="SSF55874">
    <property type="entry name" value="ATPase domain of HSP90 chaperone/DNA topoisomerase II/histidine kinase"/>
    <property type="match status" value="1"/>
</dbReference>
<evidence type="ECO:0000256" key="8">
    <source>
        <dbReference type="ARBA" id="ARBA00022777"/>
    </source>
</evidence>
<feature type="domain" description="PAC" evidence="18">
    <location>
        <begin position="1196"/>
        <end position="1249"/>
    </location>
</feature>
<feature type="domain" description="PAC" evidence="18">
    <location>
        <begin position="660"/>
        <end position="720"/>
    </location>
</feature>
<dbReference type="PANTHER" id="PTHR43304">
    <property type="entry name" value="PHYTOCHROME-LIKE PROTEIN CPH1"/>
    <property type="match status" value="1"/>
</dbReference>
<dbReference type="EMBL" id="DSRU01000057">
    <property type="protein sequence ID" value="HFM97154.1"/>
    <property type="molecule type" value="Genomic_DNA"/>
</dbReference>
<keyword evidence="12" id="KW-0472">Membrane</keyword>
<feature type="domain" description="PAS" evidence="17">
    <location>
        <begin position="594"/>
        <end position="663"/>
    </location>
</feature>
<dbReference type="Pfam" id="PF08448">
    <property type="entry name" value="PAS_4"/>
    <property type="match status" value="2"/>
</dbReference>
<dbReference type="SUPFAM" id="SSF52172">
    <property type="entry name" value="CheY-like"/>
    <property type="match status" value="1"/>
</dbReference>
<evidence type="ECO:0000256" key="3">
    <source>
        <dbReference type="ARBA" id="ARBA00012438"/>
    </source>
</evidence>
<dbReference type="CDD" id="cd00082">
    <property type="entry name" value="HisKA"/>
    <property type="match status" value="1"/>
</dbReference>
<dbReference type="InterPro" id="IPR052162">
    <property type="entry name" value="Sensor_kinase/Photoreceptor"/>
</dbReference>
<feature type="domain" description="PAC" evidence="18">
    <location>
        <begin position="541"/>
        <end position="593"/>
    </location>
</feature>
<feature type="coiled-coil region" evidence="14">
    <location>
        <begin position="308"/>
        <end position="335"/>
    </location>
</feature>
<dbReference type="CDD" id="cd00130">
    <property type="entry name" value="PAS"/>
    <property type="match status" value="6"/>
</dbReference>
<feature type="domain" description="PAC" evidence="18">
    <location>
        <begin position="1067"/>
        <end position="1119"/>
    </location>
</feature>
<feature type="domain" description="PAC" evidence="18">
    <location>
        <begin position="1484"/>
        <end position="1536"/>
    </location>
</feature>
<comment type="subcellular location">
    <subcellularLocation>
        <location evidence="2">Membrane</location>
    </subcellularLocation>
</comment>
<feature type="domain" description="PAC" evidence="18">
    <location>
        <begin position="415"/>
        <end position="467"/>
    </location>
</feature>
<keyword evidence="8" id="KW-0418">Kinase</keyword>
<dbReference type="SMART" id="SM00387">
    <property type="entry name" value="HATPase_c"/>
    <property type="match status" value="1"/>
</dbReference>
<dbReference type="PROSITE" id="PS50112">
    <property type="entry name" value="PAS"/>
    <property type="match status" value="5"/>
</dbReference>
<dbReference type="InterPro" id="IPR001610">
    <property type="entry name" value="PAC"/>
</dbReference>
<dbReference type="Pfam" id="PF02518">
    <property type="entry name" value="HATPase_c"/>
    <property type="match status" value="1"/>
</dbReference>
<evidence type="ECO:0000259" key="18">
    <source>
        <dbReference type="PROSITE" id="PS50113"/>
    </source>
</evidence>
<dbReference type="PROSITE" id="PS50109">
    <property type="entry name" value="HIS_KIN"/>
    <property type="match status" value="1"/>
</dbReference>
<dbReference type="Pfam" id="PF13426">
    <property type="entry name" value="PAS_9"/>
    <property type="match status" value="2"/>
</dbReference>
<dbReference type="FunFam" id="3.30.450.20:FF:000099">
    <property type="entry name" value="Sensory box sensor histidine kinase"/>
    <property type="match status" value="2"/>
</dbReference>
<evidence type="ECO:0000256" key="13">
    <source>
        <dbReference type="PROSITE-ProRule" id="PRU00169"/>
    </source>
</evidence>
<keyword evidence="6" id="KW-0812">Transmembrane</keyword>
<dbReference type="Pfam" id="PF08447">
    <property type="entry name" value="PAS_3"/>
    <property type="match status" value="6"/>
</dbReference>
<evidence type="ECO:0000259" key="17">
    <source>
        <dbReference type="PROSITE" id="PS50112"/>
    </source>
</evidence>
<dbReference type="InterPro" id="IPR036097">
    <property type="entry name" value="HisK_dim/P_sf"/>
</dbReference>
<feature type="coiled-coil region" evidence="14">
    <location>
        <begin position="1657"/>
        <end position="1684"/>
    </location>
</feature>
<evidence type="ECO:0000256" key="5">
    <source>
        <dbReference type="ARBA" id="ARBA00022679"/>
    </source>
</evidence>
<feature type="domain" description="Response regulatory" evidence="16">
    <location>
        <begin position="1966"/>
        <end position="2084"/>
    </location>
</feature>
<comment type="caution">
    <text evidence="19">The sequence shown here is derived from an EMBL/GenBank/DDBJ whole genome shotgun (WGS) entry which is preliminary data.</text>
</comment>
<dbReference type="InterPro" id="IPR003594">
    <property type="entry name" value="HATPase_dom"/>
</dbReference>
<dbReference type="PRINTS" id="PR00344">
    <property type="entry name" value="BCTRLSENSOR"/>
</dbReference>
<evidence type="ECO:0000259" key="15">
    <source>
        <dbReference type="PROSITE" id="PS50109"/>
    </source>
</evidence>
<dbReference type="SUPFAM" id="SSF55785">
    <property type="entry name" value="PYP-like sensor domain (PAS domain)"/>
    <property type="match status" value="11"/>
</dbReference>
<evidence type="ECO:0000256" key="4">
    <source>
        <dbReference type="ARBA" id="ARBA00022553"/>
    </source>
</evidence>
<evidence type="ECO:0000256" key="10">
    <source>
        <dbReference type="ARBA" id="ARBA00022989"/>
    </source>
</evidence>
<keyword evidence="10" id="KW-1133">Transmembrane helix</keyword>
<dbReference type="Gene3D" id="3.30.565.10">
    <property type="entry name" value="Histidine kinase-like ATPase, C-terminal domain"/>
    <property type="match status" value="1"/>
</dbReference>
<proteinExistence type="predicted"/>
<sequence length="2088" mass="236529">MTEVSKTATEEVFVARGELDALLRSGFSTSKTVALQPLLDLPELRSQRFKTALGLLLNACCPAFLVWGRDRLLFYNNAYADLLEQSDILAPLGQSINQTRNRDWRQVRSRVEQTFATGQAARYENEGLLGKLSNSIKVGIFTWAYAPLWDAVGKVEGAFVTGYPVFNAQGNSSVHAETVVADLDHETVAPANAISFHQIGDHLPMMIWISAPDGAGAWFNQPWYEFTGQTQEEALGDGWLTMLHPDDAVVVYQTCMQAHQNHESVQLEYRLRRHDGQYRWVFDSAVPWFDKNGAYLGYIGSIIDITERKRIETDRKQAQIERERLFTELAEERAHFEAVLRQMPEGVLIADAATGNLVLANDQTKQILCYKHELNVELKSQELLVPFQAYRPDGRLYAVEEYPLMRSLQQGEVISHEEIELRYDDGRRIIIDVNSSPIFDSQGNITSAVAVFQDITERQQTEAALRSSEISHRTLSEAVPDFVWACDENGRADFVNARWLEYTGLTIEELNRGGLDQVNHPDDFPRLMAEWESARQRGESFESEFRYRRKDGEYRWFMGRAVPIKDDRGKIVRWVGTTTDIHALKQAEAALRQSETILKSFIASSPIGMAFFDRDFRYIYANEALAAINGIPLSDHLNRTLREVLPQWAPIVEPIFQQVMDSQIPLLNQEVIGATNPDDFVRYCLVNFFPVCLPDGTVIGLGVTDLDITEHRQAEEALRRSEERLRISQDLSLDGFTILDCVRDETHAIADFVWSYVNPKAAEILQHPAAELIGQSLLSVLPSNRFNLDLFERYVRVVETGESHDIELNYEAAGMLRWFRNMAVKLEDGVAVFFSDITERKHSEQALLASETTARRRAEELAALMEVTPAAIWIARDPLCHRVNANQTAHQLMRTQPGIVTTATPEDGNCVLPFKQLRNGQELAPQDLPLQKAIRLGQEIVDELEFVFEDGTVRFLYGKAVPLHNADGQVRGAVAAFIDISDRKQIEQALQSSEERLRFALEGADLGTWEYDLVSGQIIWSERTRIMTGVPLDVPVDYERFIHSIHPDDRNWVSLAIERAIAEQSLYDVEMRIIWADGSTHWVRSIGRTQYDDHGTPVRMIGVALDVTARKQTEAALRQSEERLRLAMEGAQMATWDVDLITGKAIWSDYHFAVLGYEPTSTGEASVALWYDRVHPDDRDWVTQEWNQAQQEHRLYRAEYRVIRADNGQLAWIEGLGRFTYNQNDEAIRSIGILLDISDRKQTEISLAAQEQRYRYIFQAVNVSIWEEDFSEVKAAIDQLKATGIKDFRQYFSEHPEFVQEAIDKVRLCDINQASLQLFKAQDKVELLNSLEQIFTPETQAAFVEELVAIAREETSFATETVLRTLQGEHINVWFSISFPPPAEPYDRVLISLLDISDRKRTEAALRESEGQLRLAQQAAGAGLWDWNIESNQVTWSEEYYQLYGLDRRSVMPSYENWLMSILEIDRERVDRAAREALEYCTNLNVEFRVQHPTKGLCWLTAIGQTFYNADGQPIRMTGIALNISDRKQAEAALRDSEERLRLALVAAHQGLYDLNVQTGEAIVSPEYAQMLGYEPSEFKETQEKWRDRLHPDDMAATYQAYVDYVSGKLDTYRVEFRQRTKQGSWKWILSLGKIVAWDGDGSPLRMVGTHTDITDLKQAQQEREKLLAREQAAREQAENANRIKDEFLAVLSHELRSPLNPILGWSRLLQTGKLNETKTQQALETIERNARLQSELIEDLLDVSRILQGKLSLAVSPVNLTTTVQAAIETVRLAAEAKSIQLEMRLESRGGLVLGDSTRLQQVVWNLLSNGVKFTPAGGRVEVRLEQIERQIEGQTSRSIEGQEINPLSSQTATTSLLHPYAQITVSDTGKGIAPDFLPYVFDYFRQEDGATTRKFGGLGLGLAIVRHLVELHGGTIRVESPGENRGATFIVQLPLLKEEDPDMRESVTNAALKLPTVYPLANLHILVVDDDADTRDLIVFLLEQSGASVTSASSAAKGIEALLQTRFDILVSDIGMPEMDGYMLMRQIRSLPNEQRRQIPAIALTAYAGEIDYQQAIAAGFQRHISKPVSPNDLIKAILQLLGRDT</sequence>
<feature type="domain" description="PAS" evidence="17">
    <location>
        <begin position="1537"/>
        <end position="1609"/>
    </location>
</feature>
<evidence type="ECO:0000256" key="14">
    <source>
        <dbReference type="SAM" id="Coils"/>
    </source>
</evidence>
<dbReference type="GO" id="GO:0016020">
    <property type="term" value="C:membrane"/>
    <property type="evidence" value="ECO:0007669"/>
    <property type="project" value="UniProtKB-SubCell"/>
</dbReference>
<evidence type="ECO:0000256" key="2">
    <source>
        <dbReference type="ARBA" id="ARBA00004370"/>
    </source>
</evidence>
<keyword evidence="4 13" id="KW-0597">Phosphoprotein</keyword>
<dbReference type="SMART" id="SM00448">
    <property type="entry name" value="REC"/>
    <property type="match status" value="1"/>
</dbReference>
<keyword evidence="9" id="KW-0067">ATP-binding</keyword>
<evidence type="ECO:0000256" key="12">
    <source>
        <dbReference type="ARBA" id="ARBA00023136"/>
    </source>
</evidence>
<feature type="domain" description="PAS" evidence="17">
    <location>
        <begin position="993"/>
        <end position="1064"/>
    </location>
</feature>
<dbReference type="GO" id="GO:0005524">
    <property type="term" value="F:ATP binding"/>
    <property type="evidence" value="ECO:0007669"/>
    <property type="project" value="UniProtKB-KW"/>
</dbReference>
<feature type="domain" description="PAS" evidence="17">
    <location>
        <begin position="468"/>
        <end position="538"/>
    </location>
</feature>
<keyword evidence="11" id="KW-0902">Two-component regulatory system</keyword>
<dbReference type="FunFam" id="1.10.287.130:FF:000004">
    <property type="entry name" value="Ethylene receptor 1"/>
    <property type="match status" value="1"/>
</dbReference>
<dbReference type="InterPro" id="IPR001789">
    <property type="entry name" value="Sig_transdc_resp-reg_receiver"/>
</dbReference>
<dbReference type="SUPFAM" id="SSF47384">
    <property type="entry name" value="Homodimeric domain of signal transducing histidine kinase"/>
    <property type="match status" value="1"/>
</dbReference>
<dbReference type="InterPro" id="IPR011006">
    <property type="entry name" value="CheY-like_superfamily"/>
</dbReference>
<feature type="domain" description="Histidine kinase" evidence="15">
    <location>
        <begin position="1691"/>
        <end position="1939"/>
    </location>
</feature>
<comment type="catalytic activity">
    <reaction evidence="1">
        <text>ATP + protein L-histidine = ADP + protein N-phospho-L-histidine.</text>
        <dbReference type="EC" id="2.7.13.3"/>
    </reaction>
</comment>
<dbReference type="SMART" id="SM00388">
    <property type="entry name" value="HisKA"/>
    <property type="match status" value="1"/>
</dbReference>
<evidence type="ECO:0000256" key="6">
    <source>
        <dbReference type="ARBA" id="ARBA00022692"/>
    </source>
</evidence>
<dbReference type="SMART" id="SM00086">
    <property type="entry name" value="PAC"/>
    <property type="match status" value="9"/>
</dbReference>
<dbReference type="InterPro" id="IPR004358">
    <property type="entry name" value="Sig_transdc_His_kin-like_C"/>
</dbReference>
<protein>
    <recommendedName>
        <fullName evidence="3">histidine kinase</fullName>
        <ecNumber evidence="3">2.7.13.3</ecNumber>
    </recommendedName>
</protein>
<accession>A0A7C3PD46</accession>
<dbReference type="Gene3D" id="3.30.450.20">
    <property type="entry name" value="PAS domain"/>
    <property type="match status" value="12"/>
</dbReference>
<evidence type="ECO:0000256" key="9">
    <source>
        <dbReference type="ARBA" id="ARBA00022840"/>
    </source>
</evidence>
<feature type="domain" description="PAS" evidence="17">
    <location>
        <begin position="192"/>
        <end position="262"/>
    </location>
</feature>
<dbReference type="Gene3D" id="2.10.70.100">
    <property type="match status" value="2"/>
</dbReference>
<dbReference type="Pfam" id="PF00072">
    <property type="entry name" value="Response_reg"/>
    <property type="match status" value="1"/>
</dbReference>
<dbReference type="InterPro" id="IPR036890">
    <property type="entry name" value="HATPase_C_sf"/>
</dbReference>
<dbReference type="Gene3D" id="1.10.287.130">
    <property type="match status" value="1"/>
</dbReference>
<dbReference type="InterPro" id="IPR013655">
    <property type="entry name" value="PAS_fold_3"/>
</dbReference>
<evidence type="ECO:0000256" key="7">
    <source>
        <dbReference type="ARBA" id="ARBA00022741"/>
    </source>
</evidence>
<dbReference type="PANTHER" id="PTHR43304:SF1">
    <property type="entry name" value="PAC DOMAIN-CONTAINING PROTEIN"/>
    <property type="match status" value="1"/>
</dbReference>
<dbReference type="InterPro" id="IPR000014">
    <property type="entry name" value="PAS"/>
</dbReference>
<dbReference type="InterPro" id="IPR003661">
    <property type="entry name" value="HisK_dim/P_dom"/>
</dbReference>
<dbReference type="EC" id="2.7.13.3" evidence="3"/>
<dbReference type="PROSITE" id="PS50113">
    <property type="entry name" value="PAC"/>
    <property type="match status" value="9"/>
</dbReference>
<name>A0A7C3PD46_9CYAN</name>
<keyword evidence="7" id="KW-0547">Nucleotide-binding</keyword>
<dbReference type="PROSITE" id="PS50110">
    <property type="entry name" value="RESPONSE_REGULATORY"/>
    <property type="match status" value="1"/>
</dbReference>
<evidence type="ECO:0000256" key="11">
    <source>
        <dbReference type="ARBA" id="ARBA00023012"/>
    </source>
</evidence>
<evidence type="ECO:0000256" key="1">
    <source>
        <dbReference type="ARBA" id="ARBA00000085"/>
    </source>
</evidence>